<feature type="region of interest" description="Disordered" evidence="1">
    <location>
        <begin position="378"/>
        <end position="403"/>
    </location>
</feature>
<sequence>MNTQEQQHKRIYKRWAREAPMQLWQLDIVGGVFLADGRECKMLTAIDDHSRFVVAATVLVRPSGTAVCEAFVAAINRWGVPFEVLTDNGKQFTGKFTRPLPVEVLFERICRENGITARLTKRRSPTTTGKVERFHRTLRRELLDEVGAFESIDAAQAAIDEWVHAYNTARPHQSLNMVTPASLFRSRSSESVLKPVQTGLADASSTAAALVRTAVHRAAQSIEIDVRVPASGVVVITGLQQLWVGKNYAGLTVTLWIDLSSIHIILSDEVIKTVSSRATTADLERLSLRGVRVGRPDPTHPAPAADSVGKRRAPVEIDRTASRDGVVVVRGHNLALGSGIAGTRVTLRFDGGLIHATAGNMLLKTLLNPFSHDEVQHLSGARPAQSALPPPPPAGPQSVQRRVPKDGVVMVAGQRLRVGRTHAGTIVTIVIDDHHYRVLDGIKELSLHARTSTKPIRNFNAHRPRQR</sequence>
<feature type="region of interest" description="Disordered" evidence="1">
    <location>
        <begin position="292"/>
        <end position="312"/>
    </location>
</feature>
<comment type="caution">
    <text evidence="3">The sequence shown here is derived from an EMBL/GenBank/DDBJ whole genome shotgun (WGS) entry which is preliminary data.</text>
</comment>
<evidence type="ECO:0000256" key="1">
    <source>
        <dbReference type="SAM" id="MobiDB-lite"/>
    </source>
</evidence>
<dbReference type="PANTHER" id="PTHR35004:SF7">
    <property type="entry name" value="INTEGRASE PROTEIN"/>
    <property type="match status" value="1"/>
</dbReference>
<evidence type="ECO:0000313" key="3">
    <source>
        <dbReference type="EMBL" id="GFG90487.1"/>
    </source>
</evidence>
<dbReference type="Proteomes" id="UP000465360">
    <property type="component" value="Unassembled WGS sequence"/>
</dbReference>
<dbReference type="Gene3D" id="3.30.420.10">
    <property type="entry name" value="Ribonuclease H-like superfamily/Ribonuclease H"/>
    <property type="match status" value="1"/>
</dbReference>
<organism evidence="3 4">
    <name type="scientific">Mycobacterium bourgelatii</name>
    <dbReference type="NCBI Taxonomy" id="1273442"/>
    <lineage>
        <taxon>Bacteria</taxon>
        <taxon>Bacillati</taxon>
        <taxon>Actinomycetota</taxon>
        <taxon>Actinomycetes</taxon>
        <taxon>Mycobacteriales</taxon>
        <taxon>Mycobacteriaceae</taxon>
        <taxon>Mycobacterium</taxon>
    </lineage>
</organism>
<name>A0A7I9YPD7_MYCBU</name>
<dbReference type="GO" id="GO:0003676">
    <property type="term" value="F:nucleic acid binding"/>
    <property type="evidence" value="ECO:0007669"/>
    <property type="project" value="InterPro"/>
</dbReference>
<dbReference type="InterPro" id="IPR036397">
    <property type="entry name" value="RNaseH_sf"/>
</dbReference>
<dbReference type="InterPro" id="IPR001584">
    <property type="entry name" value="Integrase_cat-core"/>
</dbReference>
<accession>A0A7I9YPD7</accession>
<protein>
    <recommendedName>
        <fullName evidence="2">Integrase catalytic domain-containing protein</fullName>
    </recommendedName>
</protein>
<dbReference type="PANTHER" id="PTHR35004">
    <property type="entry name" value="TRANSPOSASE RV3428C-RELATED"/>
    <property type="match status" value="1"/>
</dbReference>
<proteinExistence type="predicted"/>
<evidence type="ECO:0000259" key="2">
    <source>
        <dbReference type="PROSITE" id="PS50994"/>
    </source>
</evidence>
<dbReference type="AlphaFoldDB" id="A0A7I9YPD7"/>
<dbReference type="InterPro" id="IPR012337">
    <property type="entry name" value="RNaseH-like_sf"/>
</dbReference>
<dbReference type="SUPFAM" id="SSF53098">
    <property type="entry name" value="Ribonuclease H-like"/>
    <property type="match status" value="1"/>
</dbReference>
<dbReference type="PROSITE" id="PS50994">
    <property type="entry name" value="INTEGRASE"/>
    <property type="match status" value="1"/>
</dbReference>
<evidence type="ECO:0000313" key="4">
    <source>
        <dbReference type="Proteomes" id="UP000465360"/>
    </source>
</evidence>
<dbReference type="EMBL" id="BLKZ01000001">
    <property type="protein sequence ID" value="GFG90487.1"/>
    <property type="molecule type" value="Genomic_DNA"/>
</dbReference>
<feature type="domain" description="Integrase catalytic" evidence="2">
    <location>
        <begin position="16"/>
        <end position="188"/>
    </location>
</feature>
<reference evidence="3 4" key="1">
    <citation type="journal article" date="2019" name="Emerg. Microbes Infect.">
        <title>Comprehensive subspecies identification of 175 nontuberculous mycobacteria species based on 7547 genomic profiles.</title>
        <authorList>
            <person name="Matsumoto Y."/>
            <person name="Kinjo T."/>
            <person name="Motooka D."/>
            <person name="Nabeya D."/>
            <person name="Jung N."/>
            <person name="Uechi K."/>
            <person name="Horii T."/>
            <person name="Iida T."/>
            <person name="Fujita J."/>
            <person name="Nakamura S."/>
        </authorList>
    </citation>
    <scope>NUCLEOTIDE SEQUENCE [LARGE SCALE GENOMIC DNA]</scope>
    <source>
        <strain evidence="3 4">JCM 30725</strain>
    </source>
</reference>
<dbReference type="Pfam" id="PF13683">
    <property type="entry name" value="rve_3"/>
    <property type="match status" value="1"/>
</dbReference>
<gene>
    <name evidence="3" type="ORF">MBOU_25290</name>
</gene>
<keyword evidence="4" id="KW-1185">Reference proteome</keyword>
<dbReference type="GO" id="GO:0015074">
    <property type="term" value="P:DNA integration"/>
    <property type="evidence" value="ECO:0007669"/>
    <property type="project" value="InterPro"/>
</dbReference>